<keyword evidence="6" id="KW-0969">Cilium</keyword>
<evidence type="ECO:0000256" key="3">
    <source>
        <dbReference type="ARBA" id="ARBA00022490"/>
    </source>
</evidence>
<reference evidence="6" key="1">
    <citation type="submission" date="2018-06" db="EMBL/GenBank/DDBJ databases">
        <authorList>
            <person name="Zhirakovskaya E."/>
        </authorList>
    </citation>
    <scope>NUCLEOTIDE SEQUENCE</scope>
</reference>
<evidence type="ECO:0000256" key="1">
    <source>
        <dbReference type="ARBA" id="ARBA00004514"/>
    </source>
</evidence>
<proteinExistence type="inferred from homology"/>
<sequence>MTYKNTRGAINQYTKVKTSAAIEDASPHKLIQMLMEGALEKIAMAKNFIDRGDIPNKGSHISWAISIIDGLKVSLNKDAGGDIAENLDMLYDYMQRRLVEANLHSDKSILDEVAGLLNEIKGAWDAIPVEYQEMRPNAPVEPDAEDRVSVIS</sequence>
<name>A0A3B0Z854_9ZZZZ</name>
<dbReference type="GO" id="GO:0044780">
    <property type="term" value="P:bacterial-type flagellum assembly"/>
    <property type="evidence" value="ECO:0007669"/>
    <property type="project" value="InterPro"/>
</dbReference>
<evidence type="ECO:0000313" key="6">
    <source>
        <dbReference type="EMBL" id="VAW84383.1"/>
    </source>
</evidence>
<keyword evidence="5" id="KW-0143">Chaperone</keyword>
<dbReference type="CDD" id="cd16098">
    <property type="entry name" value="FliS"/>
    <property type="match status" value="1"/>
</dbReference>
<dbReference type="NCBIfam" id="TIGR00208">
    <property type="entry name" value="fliS"/>
    <property type="match status" value="1"/>
</dbReference>
<dbReference type="PIRSF" id="PIRSF039090">
    <property type="entry name" value="Flis"/>
    <property type="match status" value="1"/>
</dbReference>
<keyword evidence="6" id="KW-0282">Flagellum</keyword>
<comment type="subcellular location">
    <subcellularLocation>
        <location evidence="1">Cytoplasm</location>
        <location evidence="1">Cytosol</location>
    </subcellularLocation>
</comment>
<evidence type="ECO:0000256" key="5">
    <source>
        <dbReference type="ARBA" id="ARBA00023186"/>
    </source>
</evidence>
<dbReference type="Pfam" id="PF02561">
    <property type="entry name" value="FliS"/>
    <property type="match status" value="1"/>
</dbReference>
<accession>A0A3B0Z854</accession>
<dbReference type="InterPro" id="IPR036584">
    <property type="entry name" value="FliS_sf"/>
</dbReference>
<keyword evidence="6" id="KW-0966">Cell projection</keyword>
<comment type="similarity">
    <text evidence="2">Belongs to the FliS family.</text>
</comment>
<gene>
    <name evidence="6" type="ORF">MNBD_GAMMA16-496</name>
</gene>
<dbReference type="SUPFAM" id="SSF101116">
    <property type="entry name" value="Flagellar export chaperone FliS"/>
    <property type="match status" value="1"/>
</dbReference>
<dbReference type="InterPro" id="IPR003713">
    <property type="entry name" value="FliS"/>
</dbReference>
<dbReference type="PANTHER" id="PTHR34773">
    <property type="entry name" value="FLAGELLAR SECRETION CHAPERONE FLIS"/>
    <property type="match status" value="1"/>
</dbReference>
<dbReference type="PANTHER" id="PTHR34773:SF1">
    <property type="entry name" value="FLAGELLAR SECRETION CHAPERONE FLIS"/>
    <property type="match status" value="1"/>
</dbReference>
<dbReference type="AlphaFoldDB" id="A0A3B0Z854"/>
<dbReference type="GO" id="GO:0071973">
    <property type="term" value="P:bacterial-type flagellum-dependent cell motility"/>
    <property type="evidence" value="ECO:0007669"/>
    <property type="project" value="TreeGrafter"/>
</dbReference>
<dbReference type="EMBL" id="UOFO01000043">
    <property type="protein sequence ID" value="VAW84383.1"/>
    <property type="molecule type" value="Genomic_DNA"/>
</dbReference>
<keyword evidence="4" id="KW-1005">Bacterial flagellum biogenesis</keyword>
<dbReference type="GO" id="GO:0005829">
    <property type="term" value="C:cytosol"/>
    <property type="evidence" value="ECO:0007669"/>
    <property type="project" value="UniProtKB-SubCell"/>
</dbReference>
<organism evidence="6">
    <name type="scientific">hydrothermal vent metagenome</name>
    <dbReference type="NCBI Taxonomy" id="652676"/>
    <lineage>
        <taxon>unclassified sequences</taxon>
        <taxon>metagenomes</taxon>
        <taxon>ecological metagenomes</taxon>
    </lineage>
</organism>
<protein>
    <submittedName>
        <fullName evidence="6">Flagellar biosynthesis protein FliS</fullName>
    </submittedName>
</protein>
<evidence type="ECO:0000256" key="4">
    <source>
        <dbReference type="ARBA" id="ARBA00022795"/>
    </source>
</evidence>
<evidence type="ECO:0000256" key="2">
    <source>
        <dbReference type="ARBA" id="ARBA00008787"/>
    </source>
</evidence>
<keyword evidence="3" id="KW-0963">Cytoplasm</keyword>
<dbReference type="Gene3D" id="1.20.120.340">
    <property type="entry name" value="Flagellar protein FliS"/>
    <property type="match status" value="1"/>
</dbReference>